<keyword evidence="6" id="KW-0067">ATP-binding</keyword>
<feature type="binding site" evidence="6">
    <location>
        <position position="520"/>
    </location>
    <ligand>
        <name>ATP</name>
        <dbReference type="ChEBI" id="CHEBI:30616"/>
    </ligand>
</feature>
<reference evidence="10 11" key="1">
    <citation type="submission" date="2016-11" db="EMBL/GenBank/DDBJ databases">
        <authorList>
            <person name="Jaros S."/>
            <person name="Januszkiewicz K."/>
            <person name="Wedrychowicz H."/>
        </authorList>
    </citation>
    <scope>NUCLEOTIDE SEQUENCE [LARGE SCALE GENOMIC DNA]</scope>
    <source>
        <strain evidence="10 11">GAS138</strain>
    </source>
</reference>
<dbReference type="GO" id="GO:0005524">
    <property type="term" value="F:ATP binding"/>
    <property type="evidence" value="ECO:0007669"/>
    <property type="project" value="UniProtKB-UniRule"/>
</dbReference>
<dbReference type="PANTHER" id="PTHR30250:SF11">
    <property type="entry name" value="O-ANTIGEN TRANSPORTER-RELATED"/>
    <property type="match status" value="1"/>
</dbReference>
<sequence>MQKTGATGWPLESNADRKAPQPRLKLHVAESSGSDEDAKRGGAWASLTRVIFGTHFLALADQAVVSGASLLSTVLVGRFTVPSQLGIYTIALSVLGSLLAVQDALVLLPYSIQRHRPSRTPAEHAGISLLHSGLLAAVATAALALAAVAALALRADATLVSLILAMVLTVPAAMQREFGRGYAFAHLHVANALTLDAAAAALQLGVLGWMGWTGRMSAIGACAALGGACALTSLFWLHHARSNFVIKADQVRQATRESWGLAKWLCAGQLTVSTQGYASYWLLPLLVGITETGVYAASTSIASLANPLLTAFRNTLTPRAVLAFKEGGGATLCRQAIRDALILGGGMSLFCVAILLGGEMLMQIVYREPEYGGQGHVVTVLAVAMMAAAVGAPASNALASMERPQTIVLAALTGTIVTLAGIWILSVEWGLLGAAYGFLAGNVAGSVARWAAFLTVLARPNAAQSDRASVARVLQNLTQDTAEADWDIRSLGEGFHGKIYAVCSREGRPLWQAHRDLVVKLYKPDELDAAGVGRRQFDAQVRLHSAVDGKAVDGWKICAPLPLYASASPPALVMTIAAGTTLSKSLSLGDELPFEMLASAARAVVAAMRPYWAAGRLHGDLSLNNILWDPDNRVLSLIDVDTSASLPVRDGLSKEWYPASLDLAGVLYDVGTDIRTANRRIASRKGMFAESVLLAFLATVDASEEKLRLVEEVRAFARAELEGLGLSWSLRGLYRLLQRRLAAGRIDRLLARVLASQPSQGRLSVLGGRE</sequence>
<dbReference type="InterPro" id="IPR011009">
    <property type="entry name" value="Kinase-like_dom_sf"/>
</dbReference>
<dbReference type="PROSITE" id="PS00107">
    <property type="entry name" value="PROTEIN_KINASE_ATP"/>
    <property type="match status" value="1"/>
</dbReference>
<comment type="subcellular location">
    <subcellularLocation>
        <location evidence="1">Cell membrane</location>
        <topology evidence="1">Multi-pass membrane protein</topology>
    </subcellularLocation>
</comment>
<dbReference type="GO" id="GO:0004672">
    <property type="term" value="F:protein kinase activity"/>
    <property type="evidence" value="ECO:0007669"/>
    <property type="project" value="InterPro"/>
</dbReference>
<dbReference type="InterPro" id="IPR002575">
    <property type="entry name" value="Aminoglycoside_PTrfase"/>
</dbReference>
<proteinExistence type="predicted"/>
<dbReference type="Gene3D" id="1.10.510.10">
    <property type="entry name" value="Transferase(Phosphotransferase) domain 1"/>
    <property type="match status" value="1"/>
</dbReference>
<dbReference type="GO" id="GO:0005886">
    <property type="term" value="C:plasma membrane"/>
    <property type="evidence" value="ECO:0007669"/>
    <property type="project" value="UniProtKB-SubCell"/>
</dbReference>
<dbReference type="Pfam" id="PF01636">
    <property type="entry name" value="APH"/>
    <property type="match status" value="1"/>
</dbReference>
<name>A0A1M5X4V0_9BRAD</name>
<keyword evidence="5 8" id="KW-0472">Membrane</keyword>
<dbReference type="InterPro" id="IPR017441">
    <property type="entry name" value="Protein_kinase_ATP_BS"/>
</dbReference>
<dbReference type="PROSITE" id="PS50011">
    <property type="entry name" value="PROTEIN_KINASE_DOM"/>
    <property type="match status" value="1"/>
</dbReference>
<organism evidence="10 11">
    <name type="scientific">Bradyrhizobium erythrophlei</name>
    <dbReference type="NCBI Taxonomy" id="1437360"/>
    <lineage>
        <taxon>Bacteria</taxon>
        <taxon>Pseudomonadati</taxon>
        <taxon>Pseudomonadota</taxon>
        <taxon>Alphaproteobacteria</taxon>
        <taxon>Hyphomicrobiales</taxon>
        <taxon>Nitrobacteraceae</taxon>
        <taxon>Bradyrhizobium</taxon>
    </lineage>
</organism>
<evidence type="ECO:0000256" key="1">
    <source>
        <dbReference type="ARBA" id="ARBA00004651"/>
    </source>
</evidence>
<feature type="transmembrane region" description="Helical" evidence="8">
    <location>
        <begin position="340"/>
        <end position="366"/>
    </location>
</feature>
<gene>
    <name evidence="10" type="ORF">SAMN05443248_7020</name>
</gene>
<evidence type="ECO:0000256" key="4">
    <source>
        <dbReference type="ARBA" id="ARBA00022989"/>
    </source>
</evidence>
<feature type="transmembrane region" description="Helical" evidence="8">
    <location>
        <begin position="431"/>
        <end position="457"/>
    </location>
</feature>
<evidence type="ECO:0000256" key="2">
    <source>
        <dbReference type="ARBA" id="ARBA00022475"/>
    </source>
</evidence>
<dbReference type="PANTHER" id="PTHR30250">
    <property type="entry name" value="PST FAMILY PREDICTED COLANIC ACID TRANSPORTER"/>
    <property type="match status" value="1"/>
</dbReference>
<evidence type="ECO:0000256" key="3">
    <source>
        <dbReference type="ARBA" id="ARBA00022692"/>
    </source>
</evidence>
<evidence type="ECO:0000256" key="8">
    <source>
        <dbReference type="SAM" id="Phobius"/>
    </source>
</evidence>
<evidence type="ECO:0000256" key="6">
    <source>
        <dbReference type="PROSITE-ProRule" id="PRU10141"/>
    </source>
</evidence>
<keyword evidence="6" id="KW-0547">Nucleotide-binding</keyword>
<dbReference type="RefSeq" id="WP_079605305.1">
    <property type="nucleotide sequence ID" value="NZ_LT670817.1"/>
</dbReference>
<evidence type="ECO:0000259" key="9">
    <source>
        <dbReference type="PROSITE" id="PS50011"/>
    </source>
</evidence>
<accession>A0A1M5X4V0</accession>
<protein>
    <submittedName>
        <fullName evidence="10">Membrane protein involved in the export of O-antigen and teichoic acid</fullName>
    </submittedName>
</protein>
<dbReference type="AlphaFoldDB" id="A0A1M5X4V0"/>
<feature type="transmembrane region" description="Helical" evidence="8">
    <location>
        <begin position="129"/>
        <end position="151"/>
    </location>
</feature>
<feature type="transmembrane region" description="Helical" evidence="8">
    <location>
        <begin position="378"/>
        <end position="399"/>
    </location>
</feature>
<evidence type="ECO:0000256" key="7">
    <source>
        <dbReference type="SAM" id="MobiDB-lite"/>
    </source>
</evidence>
<keyword evidence="2" id="KW-1003">Cell membrane</keyword>
<feature type="transmembrane region" description="Helical" evidence="8">
    <location>
        <begin position="85"/>
        <end position="108"/>
    </location>
</feature>
<evidence type="ECO:0000313" key="11">
    <source>
        <dbReference type="Proteomes" id="UP000189796"/>
    </source>
</evidence>
<dbReference type="EMBL" id="LT670817">
    <property type="protein sequence ID" value="SHH94827.1"/>
    <property type="molecule type" value="Genomic_DNA"/>
</dbReference>
<feature type="transmembrane region" description="Helical" evidence="8">
    <location>
        <begin position="186"/>
        <end position="212"/>
    </location>
</feature>
<feature type="transmembrane region" description="Helical" evidence="8">
    <location>
        <begin position="157"/>
        <end position="174"/>
    </location>
</feature>
<evidence type="ECO:0000313" key="10">
    <source>
        <dbReference type="EMBL" id="SHH94827.1"/>
    </source>
</evidence>
<feature type="transmembrane region" description="Helical" evidence="8">
    <location>
        <begin position="56"/>
        <end position="79"/>
    </location>
</feature>
<evidence type="ECO:0000256" key="5">
    <source>
        <dbReference type="ARBA" id="ARBA00023136"/>
    </source>
</evidence>
<dbReference type="InterPro" id="IPR050833">
    <property type="entry name" value="Poly_Biosynth_Transport"/>
</dbReference>
<dbReference type="Proteomes" id="UP000189796">
    <property type="component" value="Chromosome I"/>
</dbReference>
<dbReference type="InterPro" id="IPR000719">
    <property type="entry name" value="Prot_kinase_dom"/>
</dbReference>
<feature type="region of interest" description="Disordered" evidence="7">
    <location>
        <begin position="1"/>
        <end position="40"/>
    </location>
</feature>
<keyword evidence="3 8" id="KW-0812">Transmembrane</keyword>
<feature type="transmembrane region" description="Helical" evidence="8">
    <location>
        <begin position="406"/>
        <end position="425"/>
    </location>
</feature>
<dbReference type="SUPFAM" id="SSF56112">
    <property type="entry name" value="Protein kinase-like (PK-like)"/>
    <property type="match status" value="1"/>
</dbReference>
<feature type="transmembrane region" description="Helical" evidence="8">
    <location>
        <begin position="218"/>
        <end position="237"/>
    </location>
</feature>
<feature type="domain" description="Protein kinase" evidence="9">
    <location>
        <begin position="485"/>
        <end position="760"/>
    </location>
</feature>
<keyword evidence="4 8" id="KW-1133">Transmembrane helix</keyword>